<dbReference type="STRING" id="436010.A0A166IZ75"/>
<dbReference type="Gene3D" id="1.25.40.10">
    <property type="entry name" value="Tetratricopeptide repeat domain"/>
    <property type="match status" value="1"/>
</dbReference>
<gene>
    <name evidence="3" type="ORF">FIBSPDRAFT_1044962</name>
</gene>
<sequence length="986" mass="111415">MSLEKAALLKTKGNVFFKDLKMKEAIDCYSKAANEAPNDPVYPSNLSAAFYESGDYAGCVDAIFRSWKILKNNPALSFKLSARLAKSLAHGVREGSITPSFIESHTKSISELKNIVQEHPETAPDTLQEHIRLWNEWSNISAEEGDRQESALEALGRLSRLPVFKSSPEPDLTYHSIGQDEVMSLFDGWGPDDQDQLPLDMKSLSQDELSEVSFLFGGVGDARHTFGTIIGANRALKKLEKHRRSSFKVHMTLLDLHPNALARDLCIIMLLDSLMDQNTSQTERLEIKATLFYTYVGIVLPEYCFRRLCDTMKDLKKRLKNKPASLPDWIHVDSTSALHITKALDFWLGLVGTKDAAGILRFHKIQSEGSALEAMNDPNISADFRQMLSENMESRRKTVVDSVHGLTEEQMRALGLVEKGESLQEAQKFLPQRRKTLIDLWFKQLLDGNFDSQMEGEQEWYESVKTFVPPAELWGRHPGFLRFRDVKTGGIKLSQKEKKSLTAHIEKTWGPNLTLFDKRNTMSIMGATPYPDLKLDALKLPRQIEEYNHAYKLSKRNPPHLIPDAPAYSHVSAFFDDVIETLQTMKGRLKLEFLFGELISELSKWRFGGDTDRPAHFPTTFNRAWLSNVPDYTHGLMNTCVYTLPCIKVGKSSAVASNCLLNTGIFKDDEEFIHTYALLTARDIPRYLGCKVLRKDALMGFLVLAPQMNPRPSSEMASRKELTDWLTRVLFSTILPGSNPSQGPYRARLPNNLVAFIGLLGHLKLIGFPAHWLSEFLQSIISDSLVTEIPQYTGKLPIAVTEIRRRVQRRKVRLDPWRAEFETILATTLRGLPFAISLPPTFAQSFEQIGLFEAKVYQEGWQIGIPANDPVVSLIFYKPGQSVQDMLASIPAAFEGHKIPASGSFFILTALEFFDRHKTIRWRLSRERAQRMQASNWCMVAYRTDTKEPLIQPSPSSNWVDVTARGPVPAQPANVKPAFLDILPVD</sequence>
<dbReference type="InterPro" id="IPR011990">
    <property type="entry name" value="TPR-like_helical_dom_sf"/>
</dbReference>
<keyword evidence="4" id="KW-1185">Reference proteome</keyword>
<reference evidence="3 4" key="1">
    <citation type="journal article" date="2016" name="Mol. Biol. Evol.">
        <title>Comparative Genomics of Early-Diverging Mushroom-Forming Fungi Provides Insights into the Origins of Lignocellulose Decay Capabilities.</title>
        <authorList>
            <person name="Nagy L.G."/>
            <person name="Riley R."/>
            <person name="Tritt A."/>
            <person name="Adam C."/>
            <person name="Daum C."/>
            <person name="Floudas D."/>
            <person name="Sun H."/>
            <person name="Yadav J.S."/>
            <person name="Pangilinan J."/>
            <person name="Larsson K.H."/>
            <person name="Matsuura K."/>
            <person name="Barry K."/>
            <person name="Labutti K."/>
            <person name="Kuo R."/>
            <person name="Ohm R.A."/>
            <person name="Bhattacharya S.S."/>
            <person name="Shirouzu T."/>
            <person name="Yoshinaga Y."/>
            <person name="Martin F.M."/>
            <person name="Grigoriev I.V."/>
            <person name="Hibbett D.S."/>
        </authorList>
    </citation>
    <scope>NUCLEOTIDE SEQUENCE [LARGE SCALE GENOMIC DNA]</scope>
    <source>
        <strain evidence="3 4">CBS 109695</strain>
    </source>
</reference>
<keyword evidence="1" id="KW-0802">TPR repeat</keyword>
<dbReference type="EMBL" id="KV417556">
    <property type="protein sequence ID" value="KZP20323.1"/>
    <property type="molecule type" value="Genomic_DNA"/>
</dbReference>
<evidence type="ECO:0000313" key="4">
    <source>
        <dbReference type="Proteomes" id="UP000076532"/>
    </source>
</evidence>
<proteinExistence type="predicted"/>
<evidence type="ECO:0000313" key="3">
    <source>
        <dbReference type="EMBL" id="KZP20323.1"/>
    </source>
</evidence>
<dbReference type="OrthoDB" id="2423701at2759"/>
<dbReference type="InterPro" id="IPR027974">
    <property type="entry name" value="DUF4470"/>
</dbReference>
<protein>
    <recommendedName>
        <fullName evidence="2">DUF4470 domain-containing protein</fullName>
    </recommendedName>
</protein>
<organism evidence="3 4">
    <name type="scientific">Athelia psychrophila</name>
    <dbReference type="NCBI Taxonomy" id="1759441"/>
    <lineage>
        <taxon>Eukaryota</taxon>
        <taxon>Fungi</taxon>
        <taxon>Dikarya</taxon>
        <taxon>Basidiomycota</taxon>
        <taxon>Agaricomycotina</taxon>
        <taxon>Agaricomycetes</taxon>
        <taxon>Agaricomycetidae</taxon>
        <taxon>Atheliales</taxon>
        <taxon>Atheliaceae</taxon>
        <taxon>Athelia</taxon>
    </lineage>
</organism>
<dbReference type="InterPro" id="IPR019734">
    <property type="entry name" value="TPR_rpt"/>
</dbReference>
<dbReference type="Proteomes" id="UP000076532">
    <property type="component" value="Unassembled WGS sequence"/>
</dbReference>
<name>A0A166IZ75_9AGAM</name>
<dbReference type="PROSITE" id="PS50005">
    <property type="entry name" value="TPR"/>
    <property type="match status" value="1"/>
</dbReference>
<dbReference type="SUPFAM" id="SSF48452">
    <property type="entry name" value="TPR-like"/>
    <property type="match status" value="1"/>
</dbReference>
<feature type="repeat" description="TPR" evidence="1">
    <location>
        <begin position="6"/>
        <end position="39"/>
    </location>
</feature>
<dbReference type="Pfam" id="PF14737">
    <property type="entry name" value="DUF4470"/>
    <property type="match status" value="1"/>
</dbReference>
<feature type="domain" description="DUF4470" evidence="2">
    <location>
        <begin position="203"/>
        <end position="294"/>
    </location>
</feature>
<accession>A0A166IZ75</accession>
<dbReference type="AlphaFoldDB" id="A0A166IZ75"/>
<evidence type="ECO:0000256" key="1">
    <source>
        <dbReference type="PROSITE-ProRule" id="PRU00339"/>
    </source>
</evidence>
<evidence type="ECO:0000259" key="2">
    <source>
        <dbReference type="Pfam" id="PF14737"/>
    </source>
</evidence>